<accession>A0A8C4SCS1</accession>
<reference evidence="2" key="3">
    <citation type="submission" date="2025-09" db="UniProtKB">
        <authorList>
            <consortium name="Ensembl"/>
        </authorList>
    </citation>
    <scope>IDENTIFICATION</scope>
</reference>
<sequence length="393" mass="45379">MALQLKAFLRHHCRRSSPLLHILGLSSLTFLVIFPLLCHRLLYSYYFFKFLYLKSMSHEALQASLARGQTALHYWQSFNGTPQLLPVEPASPQILVTIVTAARPTDGIQYHYVLQVAELLDHALMECGGCAEVLLCNVEEEPEKNEDVSLLIKRFPVVERFKDLERQASTALNIFEKEKQDYVYCLKQSLEIFNPQNVLLLEDDAAPMQNFFPVVQNLISRSFYSNTLYVKLFHPERLHRYWNPEPYRILEWVGLGMTGASVLCALYKRLIGFSPKMLPFLFLFFMLYTMAAAELFGRHYLLELRRLSPQLYAVSPATECCTPAMLFPHFSARRVMHYLNELTCKPGFAKDIALYDSLQKNQSERAHSVEPNLVWHIGAYSSVRATRSQPRLL</sequence>
<evidence type="ECO:0000256" key="1">
    <source>
        <dbReference type="SAM" id="Phobius"/>
    </source>
</evidence>
<dbReference type="RefSeq" id="XP_028668142.1">
    <property type="nucleotide sequence ID" value="XM_028812309.2"/>
</dbReference>
<keyword evidence="1" id="KW-0812">Transmembrane</keyword>
<dbReference type="Proteomes" id="UP000694620">
    <property type="component" value="Chromosome 10"/>
</dbReference>
<dbReference type="InterPro" id="IPR029675">
    <property type="entry name" value="PGAP4"/>
</dbReference>
<dbReference type="GeneID" id="114659700"/>
<feature type="transmembrane region" description="Helical" evidence="1">
    <location>
        <begin position="20"/>
        <end position="48"/>
    </location>
</feature>
<dbReference type="OrthoDB" id="2016523at2759"/>
<dbReference type="GO" id="GO:0000139">
    <property type="term" value="C:Golgi membrane"/>
    <property type="evidence" value="ECO:0007669"/>
    <property type="project" value="InterPro"/>
</dbReference>
<evidence type="ECO:0000313" key="3">
    <source>
        <dbReference type="Proteomes" id="UP000694620"/>
    </source>
</evidence>
<feature type="transmembrane region" description="Helical" evidence="1">
    <location>
        <begin position="277"/>
        <end position="297"/>
    </location>
</feature>
<protein>
    <submittedName>
        <fullName evidence="2">Post-GPI attachment to proteins GalNAc transferase 4</fullName>
    </submittedName>
</protein>
<dbReference type="CDD" id="cd22190">
    <property type="entry name" value="PGAP4"/>
    <property type="match status" value="1"/>
</dbReference>
<reference evidence="2" key="1">
    <citation type="submission" date="2021-06" db="EMBL/GenBank/DDBJ databases">
        <authorList>
            <consortium name="Wellcome Sanger Institute Data Sharing"/>
        </authorList>
    </citation>
    <scope>NUCLEOTIDE SEQUENCE [LARGE SCALE GENOMIC DNA]</scope>
</reference>
<organism evidence="2 3">
    <name type="scientific">Erpetoichthys calabaricus</name>
    <name type="common">Rope fish</name>
    <name type="synonym">Calamoichthys calabaricus</name>
    <dbReference type="NCBI Taxonomy" id="27687"/>
    <lineage>
        <taxon>Eukaryota</taxon>
        <taxon>Metazoa</taxon>
        <taxon>Chordata</taxon>
        <taxon>Craniata</taxon>
        <taxon>Vertebrata</taxon>
        <taxon>Euteleostomi</taxon>
        <taxon>Actinopterygii</taxon>
        <taxon>Polypteriformes</taxon>
        <taxon>Polypteridae</taxon>
        <taxon>Erpetoichthys</taxon>
    </lineage>
</organism>
<dbReference type="RefSeq" id="XP_028668144.1">
    <property type="nucleotide sequence ID" value="XM_028812311.2"/>
</dbReference>
<reference evidence="2" key="2">
    <citation type="submission" date="2025-08" db="UniProtKB">
        <authorList>
            <consortium name="Ensembl"/>
        </authorList>
    </citation>
    <scope>IDENTIFICATION</scope>
</reference>
<proteinExistence type="predicted"/>
<dbReference type="GeneTree" id="ENSGT00500000045018"/>
<dbReference type="GO" id="GO:0016757">
    <property type="term" value="F:glycosyltransferase activity"/>
    <property type="evidence" value="ECO:0007669"/>
    <property type="project" value="InterPro"/>
</dbReference>
<dbReference type="GO" id="GO:0006506">
    <property type="term" value="P:GPI anchor biosynthetic process"/>
    <property type="evidence" value="ECO:0007669"/>
    <property type="project" value="InterPro"/>
</dbReference>
<dbReference type="AlphaFoldDB" id="A0A8C4SCS1"/>
<name>A0A8C4SCS1_ERPCA</name>
<gene>
    <name evidence="2" type="primary">PGAP4</name>
    <name evidence="2" type="synonym">pgap4</name>
</gene>
<dbReference type="PANTHER" id="PTHR31410">
    <property type="entry name" value="TRANSMEMBRANE PROTEIN 246"/>
    <property type="match status" value="1"/>
</dbReference>
<keyword evidence="1" id="KW-0472">Membrane</keyword>
<evidence type="ECO:0000313" key="2">
    <source>
        <dbReference type="Ensembl" id="ENSECRP00000015664.1"/>
    </source>
</evidence>
<dbReference type="PANTHER" id="PTHR31410:SF1">
    <property type="entry name" value="POST-GPI ATTACHMENT TO PROTEINS FACTOR 4"/>
    <property type="match status" value="1"/>
</dbReference>
<keyword evidence="3" id="KW-1185">Reference proteome</keyword>
<dbReference type="Ensembl" id="ENSECRT00000015942.1">
    <property type="protein sequence ID" value="ENSECRP00000015664.1"/>
    <property type="gene ID" value="ENSECRG00000010458.1"/>
</dbReference>
<dbReference type="CTD" id="84302"/>
<keyword evidence="1" id="KW-1133">Transmembrane helix</keyword>